<evidence type="ECO:0000313" key="6">
    <source>
        <dbReference type="Proteomes" id="UP000242699"/>
    </source>
</evidence>
<sequence length="278" mass="31082">MMTPLMAYYRPSTVTEAVTTFRQLRQDGHHPAYWSGGTEILTRRRLHEIYPGAVVDIKGIPEVGQHAVHGRDMIFGAGISLWEIARADYWPLLTATADRVADHTSRVQITLGGNIASHLPYREAVLPWMLVDATAWVGTIKGIQTRPFCKLFDGRLVLADDEFLVALQVSRDVASFPYTSRKMTRRDWVNYPLVSISATKDVHTIHAAFSGYALEPFRDDAIDRVLSEEDLPYAVRAERAVAAIPRKAISDIHGSAAYRKFVTQYTLASIIEVLEGGQ</sequence>
<dbReference type="Gene3D" id="3.30.465.10">
    <property type="match status" value="1"/>
</dbReference>
<dbReference type="InterPro" id="IPR051312">
    <property type="entry name" value="Diverse_Substr_Oxidored"/>
</dbReference>
<dbReference type="InterPro" id="IPR016166">
    <property type="entry name" value="FAD-bd_PCMH"/>
</dbReference>
<dbReference type="Proteomes" id="UP000242699">
    <property type="component" value="Unassembled WGS sequence"/>
</dbReference>
<proteinExistence type="predicted"/>
<protein>
    <submittedName>
        <fullName evidence="5">Xanthine dehydrogenase</fullName>
    </submittedName>
</protein>
<gene>
    <name evidence="5" type="ORF">C7B43_07275</name>
</gene>
<dbReference type="SUPFAM" id="SSF55447">
    <property type="entry name" value="CO dehydrogenase flavoprotein C-terminal domain-like"/>
    <property type="match status" value="1"/>
</dbReference>
<dbReference type="InterPro" id="IPR036318">
    <property type="entry name" value="FAD-bd_PCMH-like_sf"/>
</dbReference>
<evidence type="ECO:0000313" key="5">
    <source>
        <dbReference type="EMBL" id="PSR30076.1"/>
    </source>
</evidence>
<dbReference type="AlphaFoldDB" id="A0A2T2X6J4"/>
<dbReference type="InterPro" id="IPR016169">
    <property type="entry name" value="FAD-bd_PCMH_sub2"/>
</dbReference>
<dbReference type="PANTHER" id="PTHR42659">
    <property type="entry name" value="XANTHINE DEHYDROGENASE SUBUNIT C-RELATED"/>
    <property type="match status" value="1"/>
</dbReference>
<dbReference type="Gene3D" id="3.30.43.10">
    <property type="entry name" value="Uridine Diphospho-n-acetylenolpyruvylglucosamine Reductase, domain 2"/>
    <property type="match status" value="1"/>
</dbReference>
<dbReference type="Pfam" id="PF00941">
    <property type="entry name" value="FAD_binding_5"/>
    <property type="match status" value="1"/>
</dbReference>
<reference evidence="5 6" key="1">
    <citation type="journal article" date="2014" name="BMC Genomics">
        <title>Comparison of environmental and isolate Sulfobacillus genomes reveals diverse carbon, sulfur, nitrogen, and hydrogen metabolisms.</title>
        <authorList>
            <person name="Justice N.B."/>
            <person name="Norman A."/>
            <person name="Brown C.T."/>
            <person name="Singh A."/>
            <person name="Thomas B.C."/>
            <person name="Banfield J.F."/>
        </authorList>
    </citation>
    <scope>NUCLEOTIDE SEQUENCE [LARGE SCALE GENOMIC DNA]</scope>
    <source>
        <strain evidence="5">AMDSBA1</strain>
    </source>
</reference>
<dbReference type="PROSITE" id="PS51387">
    <property type="entry name" value="FAD_PCMH"/>
    <property type="match status" value="1"/>
</dbReference>
<dbReference type="InterPro" id="IPR002346">
    <property type="entry name" value="Mopterin_DH_FAD-bd"/>
</dbReference>
<dbReference type="SUPFAM" id="SSF56176">
    <property type="entry name" value="FAD-binding/transporter-associated domain-like"/>
    <property type="match status" value="1"/>
</dbReference>
<keyword evidence="1" id="KW-0285">Flavoprotein</keyword>
<comment type="caution">
    <text evidence="5">The sequence shown here is derived from an EMBL/GenBank/DDBJ whole genome shotgun (WGS) entry which is preliminary data.</text>
</comment>
<evidence type="ECO:0000256" key="2">
    <source>
        <dbReference type="ARBA" id="ARBA00022827"/>
    </source>
</evidence>
<evidence type="ECO:0000256" key="1">
    <source>
        <dbReference type="ARBA" id="ARBA00022630"/>
    </source>
</evidence>
<evidence type="ECO:0000259" key="4">
    <source>
        <dbReference type="PROSITE" id="PS51387"/>
    </source>
</evidence>
<dbReference type="GO" id="GO:0016491">
    <property type="term" value="F:oxidoreductase activity"/>
    <property type="evidence" value="ECO:0007669"/>
    <property type="project" value="UniProtKB-KW"/>
</dbReference>
<name>A0A2T2X6J4_9FIRM</name>
<dbReference type="GO" id="GO:0071949">
    <property type="term" value="F:FAD binding"/>
    <property type="evidence" value="ECO:0007669"/>
    <property type="project" value="InterPro"/>
</dbReference>
<evidence type="ECO:0000256" key="3">
    <source>
        <dbReference type="ARBA" id="ARBA00023002"/>
    </source>
</evidence>
<dbReference type="InterPro" id="IPR036683">
    <property type="entry name" value="CO_DH_flav_C_dom_sf"/>
</dbReference>
<dbReference type="InterPro" id="IPR016167">
    <property type="entry name" value="FAD-bd_PCMH_sub1"/>
</dbReference>
<dbReference type="PANTHER" id="PTHR42659:SF2">
    <property type="entry name" value="XANTHINE DEHYDROGENASE SUBUNIT C-RELATED"/>
    <property type="match status" value="1"/>
</dbReference>
<feature type="domain" description="FAD-binding PCMH-type" evidence="4">
    <location>
        <begin position="1"/>
        <end position="174"/>
    </location>
</feature>
<keyword evidence="3" id="KW-0560">Oxidoreductase</keyword>
<organism evidence="5 6">
    <name type="scientific">Sulfobacillus benefaciens</name>
    <dbReference type="NCBI Taxonomy" id="453960"/>
    <lineage>
        <taxon>Bacteria</taxon>
        <taxon>Bacillati</taxon>
        <taxon>Bacillota</taxon>
        <taxon>Clostridia</taxon>
        <taxon>Eubacteriales</taxon>
        <taxon>Clostridiales Family XVII. Incertae Sedis</taxon>
        <taxon>Sulfobacillus</taxon>
    </lineage>
</organism>
<dbReference type="EMBL" id="PXYT01000013">
    <property type="protein sequence ID" value="PSR30076.1"/>
    <property type="molecule type" value="Genomic_DNA"/>
</dbReference>
<accession>A0A2T2X6J4</accession>
<keyword evidence="2" id="KW-0274">FAD</keyword>